<evidence type="ECO:0000256" key="3">
    <source>
        <dbReference type="ARBA" id="ARBA00013308"/>
    </source>
</evidence>
<dbReference type="InterPro" id="IPR036420">
    <property type="entry name" value="BRCT_dom_sf"/>
</dbReference>
<dbReference type="Gene3D" id="1.10.287.610">
    <property type="entry name" value="Helix hairpin bin"/>
    <property type="match status" value="1"/>
</dbReference>
<dbReference type="FunFam" id="3.30.470.30:FF:000001">
    <property type="entry name" value="DNA ligase"/>
    <property type="match status" value="1"/>
</dbReference>
<comment type="similarity">
    <text evidence="13 14">Belongs to the NAD-dependent DNA ligase family. LigA subfamily.</text>
</comment>
<dbReference type="GO" id="GO:0003677">
    <property type="term" value="F:DNA binding"/>
    <property type="evidence" value="ECO:0007669"/>
    <property type="project" value="InterPro"/>
</dbReference>
<keyword evidence="4 14" id="KW-0436">Ligase</keyword>
<accession>A0A3E0H1Z6</accession>
<dbReference type="Pfam" id="PF03119">
    <property type="entry name" value="DNA_ligase_ZBD"/>
    <property type="match status" value="1"/>
</dbReference>
<dbReference type="NCBIfam" id="NF005932">
    <property type="entry name" value="PRK07956.1"/>
    <property type="match status" value="1"/>
</dbReference>
<feature type="binding site" evidence="14">
    <location>
        <position position="416"/>
    </location>
    <ligand>
        <name>Zn(2+)</name>
        <dbReference type="ChEBI" id="CHEBI:29105"/>
    </ligand>
</feature>
<dbReference type="Pfam" id="PF03120">
    <property type="entry name" value="OB_DNA_ligase"/>
    <property type="match status" value="1"/>
</dbReference>
<comment type="cofactor">
    <cofactor evidence="14">
        <name>Mg(2+)</name>
        <dbReference type="ChEBI" id="CHEBI:18420"/>
    </cofactor>
    <cofactor evidence="14">
        <name>Mn(2+)</name>
        <dbReference type="ChEBI" id="CHEBI:29035"/>
    </cofactor>
</comment>
<evidence type="ECO:0000256" key="12">
    <source>
        <dbReference type="ARBA" id="ARBA00034005"/>
    </source>
</evidence>
<dbReference type="Gene3D" id="3.30.470.30">
    <property type="entry name" value="DNA ligase/mRNA capping enzyme"/>
    <property type="match status" value="1"/>
</dbReference>
<keyword evidence="5 14" id="KW-0235">DNA replication</keyword>
<evidence type="ECO:0000256" key="13">
    <source>
        <dbReference type="ARBA" id="ARBA00060881"/>
    </source>
</evidence>
<feature type="binding site" evidence="14">
    <location>
        <position position="440"/>
    </location>
    <ligand>
        <name>Zn(2+)</name>
        <dbReference type="ChEBI" id="CHEBI:29105"/>
    </ligand>
</feature>
<comment type="caution">
    <text evidence="17">The sequence shown here is derived from an EMBL/GenBank/DDBJ whole genome shotgun (WGS) entry which is preliminary data.</text>
</comment>
<keyword evidence="14" id="KW-0464">Manganese</keyword>
<dbReference type="InterPro" id="IPR004149">
    <property type="entry name" value="Znf_DNAligase_C4"/>
</dbReference>
<evidence type="ECO:0000256" key="8">
    <source>
        <dbReference type="ARBA" id="ARBA00022833"/>
    </source>
</evidence>
<dbReference type="Pfam" id="PF12826">
    <property type="entry name" value="HHH_2"/>
    <property type="match status" value="1"/>
</dbReference>
<feature type="domain" description="BRCT" evidence="16">
    <location>
        <begin position="599"/>
        <end position="665"/>
    </location>
</feature>
<dbReference type="CDD" id="cd00114">
    <property type="entry name" value="LIGANc"/>
    <property type="match status" value="1"/>
</dbReference>
<dbReference type="SUPFAM" id="SSF52113">
    <property type="entry name" value="BRCT domain"/>
    <property type="match status" value="1"/>
</dbReference>
<dbReference type="InterPro" id="IPR001357">
    <property type="entry name" value="BRCT_dom"/>
</dbReference>
<dbReference type="Pfam" id="PF14520">
    <property type="entry name" value="HHH_5"/>
    <property type="match status" value="1"/>
</dbReference>
<dbReference type="SMART" id="SM00532">
    <property type="entry name" value="LIGANc"/>
    <property type="match status" value="1"/>
</dbReference>
<gene>
    <name evidence="14" type="primary">ligA</name>
    <name evidence="17" type="ORF">DFR26_2026</name>
</gene>
<dbReference type="InterPro" id="IPR003583">
    <property type="entry name" value="Hlx-hairpin-Hlx_DNA-bd_motif"/>
</dbReference>
<dbReference type="PROSITE" id="PS01056">
    <property type="entry name" value="DNA_LIGASE_N2"/>
    <property type="match status" value="1"/>
</dbReference>
<dbReference type="Gene3D" id="3.40.50.10190">
    <property type="entry name" value="BRCT domain"/>
    <property type="match status" value="1"/>
</dbReference>
<dbReference type="PROSITE" id="PS01055">
    <property type="entry name" value="DNA_LIGASE_N1"/>
    <property type="match status" value="1"/>
</dbReference>
<evidence type="ECO:0000256" key="5">
    <source>
        <dbReference type="ARBA" id="ARBA00022705"/>
    </source>
</evidence>
<feature type="active site" description="N6-AMP-lysine intermediate" evidence="14">
    <location>
        <position position="120"/>
    </location>
</feature>
<dbReference type="FunFam" id="1.10.150.20:FF:000007">
    <property type="entry name" value="DNA ligase"/>
    <property type="match status" value="1"/>
</dbReference>
<dbReference type="Pfam" id="PF00533">
    <property type="entry name" value="BRCT"/>
    <property type="match status" value="1"/>
</dbReference>
<dbReference type="SUPFAM" id="SSF50249">
    <property type="entry name" value="Nucleic acid-binding proteins"/>
    <property type="match status" value="1"/>
</dbReference>
<comment type="caution">
    <text evidence="14">Lacks conserved residue(s) required for the propagation of feature annotation.</text>
</comment>
<feature type="binding site" evidence="14">
    <location>
        <begin position="84"/>
        <end position="85"/>
    </location>
    <ligand>
        <name>NAD(+)</name>
        <dbReference type="ChEBI" id="CHEBI:57540"/>
    </ligand>
</feature>
<dbReference type="InterPro" id="IPR001679">
    <property type="entry name" value="DNA_ligase"/>
</dbReference>
<dbReference type="NCBIfam" id="TIGR00575">
    <property type="entry name" value="dnlj"/>
    <property type="match status" value="1"/>
</dbReference>
<reference evidence="17 18" key="1">
    <citation type="submission" date="2018-08" db="EMBL/GenBank/DDBJ databases">
        <title>Genomic Encyclopedia of Type Strains, Phase IV (KMG-IV): sequencing the most valuable type-strain genomes for metagenomic binning, comparative biology and taxonomic classification.</title>
        <authorList>
            <person name="Goeker M."/>
        </authorList>
    </citation>
    <scope>NUCLEOTIDE SEQUENCE [LARGE SCALE GENOMIC DNA]</scope>
    <source>
        <strain evidence="17 18">DSM 26022</strain>
    </source>
</reference>
<dbReference type="GO" id="GO:0006281">
    <property type="term" value="P:DNA repair"/>
    <property type="evidence" value="ECO:0007669"/>
    <property type="project" value="UniProtKB-KW"/>
</dbReference>
<dbReference type="HAMAP" id="MF_01588">
    <property type="entry name" value="DNA_ligase_A"/>
    <property type="match status" value="1"/>
</dbReference>
<dbReference type="CDD" id="cd17748">
    <property type="entry name" value="BRCT_DNA_ligase_like"/>
    <property type="match status" value="1"/>
</dbReference>
<evidence type="ECO:0000256" key="15">
    <source>
        <dbReference type="RuleBase" id="RU000618"/>
    </source>
</evidence>
<dbReference type="InterPro" id="IPR012340">
    <property type="entry name" value="NA-bd_OB-fold"/>
</dbReference>
<comment type="function">
    <text evidence="1 14">DNA ligase that catalyzes the formation of phosphodiester linkages between 5'-phosphoryl and 3'-hydroxyl groups in double-stranded DNA using NAD as a coenzyme and as the energy source for the reaction. It is essential for DNA replication and repair of damaged DNA.</text>
</comment>
<evidence type="ECO:0000259" key="16">
    <source>
        <dbReference type="PROSITE" id="PS50172"/>
    </source>
</evidence>
<evidence type="ECO:0000256" key="7">
    <source>
        <dbReference type="ARBA" id="ARBA00022763"/>
    </source>
</evidence>
<dbReference type="GO" id="GO:0006260">
    <property type="term" value="P:DNA replication"/>
    <property type="evidence" value="ECO:0007669"/>
    <property type="project" value="UniProtKB-KW"/>
</dbReference>
<keyword evidence="10 14" id="KW-0520">NAD</keyword>
<evidence type="ECO:0000256" key="14">
    <source>
        <dbReference type="HAMAP-Rule" id="MF_01588"/>
    </source>
</evidence>
<dbReference type="OrthoDB" id="9759736at2"/>
<evidence type="ECO:0000256" key="6">
    <source>
        <dbReference type="ARBA" id="ARBA00022723"/>
    </source>
</evidence>
<keyword evidence="8 14" id="KW-0862">Zinc</keyword>
<evidence type="ECO:0000313" key="17">
    <source>
        <dbReference type="EMBL" id="REH36886.1"/>
    </source>
</evidence>
<keyword evidence="6 14" id="KW-0479">Metal-binding</keyword>
<evidence type="ECO:0000256" key="10">
    <source>
        <dbReference type="ARBA" id="ARBA00023027"/>
    </source>
</evidence>
<sequence length="682" mass="73963">MVAKSALQTQLAGLRERIREHAHRYYVLDEPTLPDGEYDALYAELLAIEHAHPDLVTDDSPSQRVGATPDAAFQSVVHQVPMLSLDNAFNEAEWLAFDQRARERLGWDLSVGLPYVCEPKFDGLAVSLIYRDGLLVQAATRGDGQAGEDITANVRTIRSVPLRLLGDQPPALLEVRGEVLMPQHGFQALNAQQLARGDKLFANPRNAAAGALRQLDPSITAQRPLDFYAYAVAQLEGNAWPSSHGQTLQWLASLGFKQSQLVQQGRGSVFVQRAWQDLLDARETLAFAIDGMVVKVDDRTLQRDLGFVARAPRWAVAYKFPAQEASTVLESVDFQIGRTGALTPVARLTPVSVGGVLVSNATLHNIDEISRLDLRLGDRVVIYRAGDVIPKVMRRLEDDNAEAHTRRAPVSLPTHCPVCGSAVVRAEDEAVARCVAGLFCPAQRKEALKHFASRRAMDIEGLGDKWIELLISQNLVQTSADIYTLTLEQLLTLPRMAEKSATNLLNAIAASRHTTLARFLFALGIRDVGETTAATLARQFGRLDALLAASEEALLATPDVGPVVANSIRQFLDEPHHQQIIAQLQAAGVHWSDQAAAQDLPQPLAGQTWVLTGTLSSIGRDEAADRLKALGAKVSGSVSKKTHAVVAGERAGSKLASAQQLGVSVWDEAALLALLAEHEEGA</sequence>
<evidence type="ECO:0000313" key="18">
    <source>
        <dbReference type="Proteomes" id="UP000256774"/>
    </source>
</evidence>
<keyword evidence="7 14" id="KW-0227">DNA damage</keyword>
<dbReference type="Proteomes" id="UP000256774">
    <property type="component" value="Unassembled WGS sequence"/>
</dbReference>
<keyword evidence="18" id="KW-1185">Reference proteome</keyword>
<dbReference type="PROSITE" id="PS50172">
    <property type="entry name" value="BRCT"/>
    <property type="match status" value="1"/>
</dbReference>
<dbReference type="PANTHER" id="PTHR23389">
    <property type="entry name" value="CHROMOSOME TRANSMISSION FIDELITY FACTOR 18"/>
    <property type="match status" value="1"/>
</dbReference>
<dbReference type="FunFam" id="1.10.150.20:FF:000006">
    <property type="entry name" value="DNA ligase"/>
    <property type="match status" value="1"/>
</dbReference>
<comment type="catalytic activity">
    <reaction evidence="12 14 15">
        <text>NAD(+) + (deoxyribonucleotide)n-3'-hydroxyl + 5'-phospho-(deoxyribonucleotide)m = (deoxyribonucleotide)n+m + AMP + beta-nicotinamide D-nucleotide.</text>
        <dbReference type="EC" id="6.5.1.2"/>
    </reaction>
</comment>
<keyword evidence="11 14" id="KW-0234">DNA repair</keyword>
<dbReference type="FunFam" id="2.40.50.140:FF:000012">
    <property type="entry name" value="DNA ligase"/>
    <property type="match status" value="1"/>
</dbReference>
<dbReference type="EC" id="6.5.1.2" evidence="2 14"/>
<dbReference type="Pfam" id="PF01653">
    <property type="entry name" value="DNA_ligase_aden"/>
    <property type="match status" value="1"/>
</dbReference>
<evidence type="ECO:0000256" key="2">
    <source>
        <dbReference type="ARBA" id="ARBA00012722"/>
    </source>
</evidence>
<feature type="binding site" evidence="14">
    <location>
        <position position="141"/>
    </location>
    <ligand>
        <name>NAD(+)</name>
        <dbReference type="ChEBI" id="CHEBI:57540"/>
    </ligand>
</feature>
<dbReference type="GO" id="GO:0005829">
    <property type="term" value="C:cytosol"/>
    <property type="evidence" value="ECO:0007669"/>
    <property type="project" value="TreeGrafter"/>
</dbReference>
<dbReference type="SMART" id="SM00292">
    <property type="entry name" value="BRCT"/>
    <property type="match status" value="1"/>
</dbReference>
<dbReference type="Gene3D" id="6.20.10.30">
    <property type="match status" value="1"/>
</dbReference>
<dbReference type="PANTHER" id="PTHR23389:SF9">
    <property type="entry name" value="DNA LIGASE"/>
    <property type="match status" value="1"/>
</dbReference>
<organism evidence="17 18">
    <name type="scientific">Paraperlucidibaca baekdonensis</name>
    <dbReference type="NCBI Taxonomy" id="748120"/>
    <lineage>
        <taxon>Bacteria</taxon>
        <taxon>Pseudomonadati</taxon>
        <taxon>Pseudomonadota</taxon>
        <taxon>Gammaproteobacteria</taxon>
        <taxon>Moraxellales</taxon>
        <taxon>Moraxellaceae</taxon>
        <taxon>Paraperlucidibaca</taxon>
    </lineage>
</organism>
<dbReference type="InterPro" id="IPR041663">
    <property type="entry name" value="DisA/LigA_HHH"/>
</dbReference>
<evidence type="ECO:0000256" key="9">
    <source>
        <dbReference type="ARBA" id="ARBA00022842"/>
    </source>
</evidence>
<dbReference type="RefSeq" id="WP_116208829.1">
    <property type="nucleotide sequence ID" value="NZ_QUNR01000004.1"/>
</dbReference>
<dbReference type="InterPro" id="IPR013840">
    <property type="entry name" value="DNAligase_N"/>
</dbReference>
<dbReference type="Gene3D" id="2.40.50.140">
    <property type="entry name" value="Nucleic acid-binding proteins"/>
    <property type="match status" value="1"/>
</dbReference>
<dbReference type="SUPFAM" id="SSF56091">
    <property type="entry name" value="DNA ligase/mRNA capping enzyme, catalytic domain"/>
    <property type="match status" value="1"/>
</dbReference>
<name>A0A3E0H1Z6_9GAMM</name>
<feature type="binding site" evidence="14">
    <location>
        <position position="319"/>
    </location>
    <ligand>
        <name>NAD(+)</name>
        <dbReference type="ChEBI" id="CHEBI:57540"/>
    </ligand>
</feature>
<dbReference type="AlphaFoldDB" id="A0A3E0H1Z6"/>
<dbReference type="InterPro" id="IPR010994">
    <property type="entry name" value="RuvA_2-like"/>
</dbReference>
<evidence type="ECO:0000256" key="11">
    <source>
        <dbReference type="ARBA" id="ARBA00023204"/>
    </source>
</evidence>
<dbReference type="InterPro" id="IPR018239">
    <property type="entry name" value="DNA_ligase_AS"/>
</dbReference>
<dbReference type="InterPro" id="IPR013839">
    <property type="entry name" value="DNAligase_adenylation"/>
</dbReference>
<dbReference type="GO" id="GO:0003911">
    <property type="term" value="F:DNA ligase (NAD+) activity"/>
    <property type="evidence" value="ECO:0007669"/>
    <property type="project" value="UniProtKB-UniRule"/>
</dbReference>
<proteinExistence type="inferred from homology"/>
<feature type="binding site" evidence="14">
    <location>
        <position position="178"/>
    </location>
    <ligand>
        <name>NAD(+)</name>
        <dbReference type="ChEBI" id="CHEBI:57540"/>
    </ligand>
</feature>
<evidence type="ECO:0000256" key="4">
    <source>
        <dbReference type="ARBA" id="ARBA00022598"/>
    </source>
</evidence>
<protein>
    <recommendedName>
        <fullName evidence="3 14">DNA ligase</fullName>
        <ecNumber evidence="2 14">6.5.1.2</ecNumber>
    </recommendedName>
    <alternativeName>
        <fullName evidence="14">Polydeoxyribonucleotide synthase [NAD(+)]</fullName>
    </alternativeName>
</protein>
<keyword evidence="9 14" id="KW-0460">Magnesium</keyword>
<feature type="binding site" evidence="14">
    <location>
        <position position="295"/>
    </location>
    <ligand>
        <name>NAD(+)</name>
        <dbReference type="ChEBI" id="CHEBI:57540"/>
    </ligand>
</feature>
<evidence type="ECO:0000256" key="1">
    <source>
        <dbReference type="ARBA" id="ARBA00004067"/>
    </source>
</evidence>
<dbReference type="InterPro" id="IPR004150">
    <property type="entry name" value="NAD_DNA_ligase_OB"/>
</dbReference>
<dbReference type="SMART" id="SM00278">
    <property type="entry name" value="HhH1"/>
    <property type="match status" value="4"/>
</dbReference>
<feature type="binding site" evidence="14">
    <location>
        <position position="419"/>
    </location>
    <ligand>
        <name>Zn(2+)</name>
        <dbReference type="ChEBI" id="CHEBI:29105"/>
    </ligand>
</feature>
<feature type="binding site" evidence="14">
    <location>
        <position position="118"/>
    </location>
    <ligand>
        <name>NAD(+)</name>
        <dbReference type="ChEBI" id="CHEBI:57540"/>
    </ligand>
</feature>
<dbReference type="GO" id="GO:0046872">
    <property type="term" value="F:metal ion binding"/>
    <property type="evidence" value="ECO:0007669"/>
    <property type="project" value="UniProtKB-KW"/>
</dbReference>
<dbReference type="PIRSF" id="PIRSF001604">
    <property type="entry name" value="LigA"/>
    <property type="match status" value="1"/>
</dbReference>
<dbReference type="InterPro" id="IPR033136">
    <property type="entry name" value="DNA_ligase_CS"/>
</dbReference>
<feature type="binding site" evidence="14">
    <location>
        <begin position="35"/>
        <end position="39"/>
    </location>
    <ligand>
        <name>NAD(+)</name>
        <dbReference type="ChEBI" id="CHEBI:57540"/>
    </ligand>
</feature>
<dbReference type="EMBL" id="QUNR01000004">
    <property type="protein sequence ID" value="REH36886.1"/>
    <property type="molecule type" value="Genomic_DNA"/>
</dbReference>
<dbReference type="SUPFAM" id="SSF47781">
    <property type="entry name" value="RuvA domain 2-like"/>
    <property type="match status" value="1"/>
</dbReference>
<dbReference type="Gene3D" id="1.10.150.20">
    <property type="entry name" value="5' to 3' exonuclease, C-terminal subdomain"/>
    <property type="match status" value="2"/>
</dbReference>